<organism evidence="3 4">
    <name type="scientific">Emergencia timonensis</name>
    <dbReference type="NCBI Taxonomy" id="1776384"/>
    <lineage>
        <taxon>Bacteria</taxon>
        <taxon>Bacillati</taxon>
        <taxon>Bacillota</taxon>
        <taxon>Clostridia</taxon>
        <taxon>Peptostreptococcales</taxon>
        <taxon>Anaerovoracaceae</taxon>
        <taxon>Emergencia</taxon>
    </lineage>
</organism>
<dbReference type="AlphaFoldDB" id="A0A415DUK5"/>
<proteinExistence type="predicted"/>
<dbReference type="InterPro" id="IPR039446">
    <property type="entry name" value="DauR-like"/>
</dbReference>
<dbReference type="EMBL" id="QRMS01000008">
    <property type="protein sequence ID" value="RHJ83722.1"/>
    <property type="molecule type" value="Genomic_DNA"/>
</dbReference>
<dbReference type="InterPro" id="IPR013559">
    <property type="entry name" value="YheO"/>
</dbReference>
<feature type="domain" description="YheO-like" evidence="1">
    <location>
        <begin position="6"/>
        <end position="117"/>
    </location>
</feature>
<dbReference type="InterPro" id="IPR039445">
    <property type="entry name" value="DauR-like_HTH"/>
</dbReference>
<dbReference type="RefSeq" id="WP_067535122.1">
    <property type="nucleotide sequence ID" value="NZ_AP025567.1"/>
</dbReference>
<dbReference type="PANTHER" id="PTHR35568">
    <property type="entry name" value="TRANSCRIPTIONAL REGULATOR DAUR"/>
    <property type="match status" value="1"/>
</dbReference>
<dbReference type="STRING" id="1776384.GCA_900086585_01201"/>
<protein>
    <submittedName>
        <fullName evidence="3">Transcriptional regulator</fullName>
    </submittedName>
</protein>
<dbReference type="GeneID" id="83003584"/>
<gene>
    <name evidence="3" type="ORF">DW099_18540</name>
</gene>
<sequence>MIKNEKQLKQVADLIAAQFGPNTEVVVHDFSGDIDHTIVYIVNGHVTGRRIGDGPTQSFLRYMKRETHAMEKVRYITHTADGRMVRSSTVNFFDEDGILNSSMCINQDITDLVALENAIKGMSDNKYFETNRLASDDEFDRPVTSIHGLMDSLIAEGLAQIGMPPDKMNKEAKIKLLRFLDERGVFMIQKSGQTVCELLDISKFTLYNYLEEARGKEKK</sequence>
<accession>A0A415DUK5</accession>
<name>A0A415DUK5_9FIRM</name>
<evidence type="ECO:0000313" key="3">
    <source>
        <dbReference type="EMBL" id="RHJ83722.1"/>
    </source>
</evidence>
<dbReference type="Pfam" id="PF13309">
    <property type="entry name" value="HTH_22"/>
    <property type="match status" value="1"/>
</dbReference>
<evidence type="ECO:0000313" key="4">
    <source>
        <dbReference type="Proteomes" id="UP000284841"/>
    </source>
</evidence>
<dbReference type="Pfam" id="PF08348">
    <property type="entry name" value="PAS_6"/>
    <property type="match status" value="1"/>
</dbReference>
<evidence type="ECO:0000259" key="1">
    <source>
        <dbReference type="Pfam" id="PF08348"/>
    </source>
</evidence>
<feature type="domain" description="Transcriptional regulator DauR-like HTH" evidence="2">
    <location>
        <begin position="150"/>
        <end position="210"/>
    </location>
</feature>
<keyword evidence="4" id="KW-1185">Reference proteome</keyword>
<evidence type="ECO:0000259" key="2">
    <source>
        <dbReference type="Pfam" id="PF13309"/>
    </source>
</evidence>
<dbReference type="OrthoDB" id="9796595at2"/>
<comment type="caution">
    <text evidence="3">The sequence shown here is derived from an EMBL/GenBank/DDBJ whole genome shotgun (WGS) entry which is preliminary data.</text>
</comment>
<dbReference type="Proteomes" id="UP000284841">
    <property type="component" value="Unassembled WGS sequence"/>
</dbReference>
<dbReference type="PANTHER" id="PTHR35568:SF1">
    <property type="entry name" value="TRANSCRIPTIONAL REGULATOR DAUR"/>
    <property type="match status" value="1"/>
</dbReference>
<reference evidence="3 4" key="1">
    <citation type="submission" date="2018-08" db="EMBL/GenBank/DDBJ databases">
        <title>A genome reference for cultivated species of the human gut microbiota.</title>
        <authorList>
            <person name="Zou Y."/>
            <person name="Xue W."/>
            <person name="Luo G."/>
        </authorList>
    </citation>
    <scope>NUCLEOTIDE SEQUENCE [LARGE SCALE GENOMIC DNA]</scope>
    <source>
        <strain evidence="3 4">AM07-24</strain>
    </source>
</reference>